<dbReference type="CDD" id="cd01125">
    <property type="entry name" value="RepA_RSF1010_like"/>
    <property type="match status" value="1"/>
</dbReference>
<name>A0A385UGT6_9CAUD</name>
<accession>A0A385UGT6</accession>
<evidence type="ECO:0000259" key="2">
    <source>
        <dbReference type="SMART" id="SM00382"/>
    </source>
</evidence>
<dbReference type="SUPFAM" id="SSF52540">
    <property type="entry name" value="P-loop containing nucleoside triphosphate hydrolases"/>
    <property type="match status" value="1"/>
</dbReference>
<evidence type="ECO:0000313" key="4">
    <source>
        <dbReference type="EMBL" id="AYB69104.1"/>
    </source>
</evidence>
<dbReference type="SUPFAM" id="SSF56747">
    <property type="entry name" value="Prim-pol domain"/>
    <property type="match status" value="1"/>
</dbReference>
<dbReference type="EMBL" id="MH727546">
    <property type="protein sequence ID" value="AYB69104.1"/>
    <property type="molecule type" value="Genomic_DNA"/>
</dbReference>
<dbReference type="Pfam" id="PF09250">
    <property type="entry name" value="Prim-Pol"/>
    <property type="match status" value="1"/>
</dbReference>
<dbReference type="InterPro" id="IPR038724">
    <property type="entry name" value="RepA"/>
</dbReference>
<sequence length="921" mass="98574">MLGASDLQSILGVPPGMNTDPERMRAFIREACKVGLHLLLVYPNSKHPADMRTERVKNAADADAKEAARLAGRTDWARVKSPSGLALASDDPKVVLKYLDEYLRVFGTWHDADGNVVRPKGPKQVKESTLVECPPINLAIEVGASRLVVVDCDTKAQLDRFLAWSQAPATLPPTVRTPGQIVDGVPVHSDGGHFYFRVPDGVELPSNLGAITMSGDDGFAILWNRRYVLIPPSSRPEGPYVMAGEDYELIPALLEEITRAGALRAERAAEFERRAAERVPGALDTVIAEWAESTPWSVLLEPLGWTPASRNDACGCEVWTAGEGHASPKSATAHTAGCTLGRYTPDAPLHIWTDNPGEPFDSWIAANGTKTMSKLQVVALTEYGGNIGKAMDSLGLIPSAPTMAADGSILDGKATEREAGVDTANMDAPLWGDVPTPGPAPTDWPTEQAAAAAAAAEPAPYCPVCETGDGTFQADADGDLWHLPVGGDVGDEHLAEPAEEEEPAPVADLFSGVGPGQQGTDAPAPATPPADVPFGDEAGPADPHVLNSATFGVPVIAPFAHWRDMPPPEYIIDGLLENGGLSCIIGPPGVGKSSVALDMACHIATGKRWQGRRTLKTKVLYMPGEGLSGAVQRIWAWEEAHGTEVGNDLLLANSIVKLGAQAEVWQEVGNYIIREGIGFIIFDTFARMALSVEENSATEVGKAVERFDQIRRHTNAGVLIVHHTGKHSETARGSSALNGALDSELLVREGRWDVRMVADDNGRLPGKAIELDTTKQKNSEQLAEPLPLMMVNWEPRNAPIITGPTGTVDPMQGDIVLARPTPEPVVETAIRMRRLIAQRFPEQGLTRTELVTYLEMDAYTASRADATKAWKQKVAEAADRGLRYDLIQTLTGTASGSRYVPSGGSDEQARQLFAAENILAD</sequence>
<dbReference type="GO" id="GO:0004386">
    <property type="term" value="F:helicase activity"/>
    <property type="evidence" value="ECO:0007669"/>
    <property type="project" value="UniProtKB-KW"/>
</dbReference>
<feature type="domain" description="AAA+ ATPase" evidence="2">
    <location>
        <begin position="578"/>
        <end position="751"/>
    </location>
</feature>
<evidence type="ECO:0000256" key="1">
    <source>
        <dbReference type="SAM" id="MobiDB-lite"/>
    </source>
</evidence>
<keyword evidence="4" id="KW-0547">Nucleotide-binding</keyword>
<protein>
    <submittedName>
        <fullName evidence="4">DNA primase/helicase</fullName>
    </submittedName>
</protein>
<dbReference type="SMART" id="SM00382">
    <property type="entry name" value="AAA"/>
    <property type="match status" value="1"/>
</dbReference>
<evidence type="ECO:0000313" key="5">
    <source>
        <dbReference type="Proteomes" id="UP000279578"/>
    </source>
</evidence>
<dbReference type="Proteomes" id="UP000279578">
    <property type="component" value="Segment"/>
</dbReference>
<dbReference type="InterPro" id="IPR015330">
    <property type="entry name" value="DNA_primase/pol_bifunc_N"/>
</dbReference>
<gene>
    <name evidence="4" type="primary">55</name>
    <name evidence="4" type="ORF">SEA_EAGLEHORSE_55</name>
</gene>
<dbReference type="Pfam" id="PF13481">
    <property type="entry name" value="AAA_25"/>
    <property type="match status" value="1"/>
</dbReference>
<feature type="domain" description="DNA primase/polymerase bifunctional N-terminal" evidence="3">
    <location>
        <begin position="27"/>
        <end position="254"/>
    </location>
</feature>
<dbReference type="Gene3D" id="3.40.50.300">
    <property type="entry name" value="P-loop containing nucleotide triphosphate hydrolases"/>
    <property type="match status" value="1"/>
</dbReference>
<feature type="region of interest" description="Disordered" evidence="1">
    <location>
        <begin position="510"/>
        <end position="538"/>
    </location>
</feature>
<keyword evidence="4" id="KW-0347">Helicase</keyword>
<evidence type="ECO:0000259" key="3">
    <source>
        <dbReference type="SMART" id="SM00943"/>
    </source>
</evidence>
<reference evidence="4 5" key="1">
    <citation type="submission" date="2018-08" db="EMBL/GenBank/DDBJ databases">
        <authorList>
            <person name="Calkins F.M."/>
            <person name="Violette N.E."/>
            <person name="Beaulieu K.N."/>
            <person name="Attaliades R.N."/>
            <person name="Bernier D.J."/>
            <person name="Doty J.A."/>
            <person name="Breton T.S."/>
            <person name="Bollivar D.W."/>
            <person name="Garlena R.A."/>
            <person name="Russell D.A."/>
            <person name="Pope W.H."/>
            <person name="Jacobs-Sera D."/>
            <person name="Hatfull G.F."/>
        </authorList>
    </citation>
    <scope>NUCLEOTIDE SEQUENCE [LARGE SCALE GENOMIC DNA]</scope>
</reference>
<proteinExistence type="predicted"/>
<organism evidence="4 5">
    <name type="scientific">Mycobacterium phage Eaglehorse</name>
    <dbReference type="NCBI Taxonomy" id="2301611"/>
    <lineage>
        <taxon>Viruses</taxon>
        <taxon>Duplodnaviria</taxon>
        <taxon>Heunggongvirae</taxon>
        <taxon>Uroviricota</taxon>
        <taxon>Caudoviricetes</taxon>
        <taxon>Bclasvirinae</taxon>
        <taxon>Rosebushvirus</taxon>
        <taxon>Rosebushvirus rosebush</taxon>
    </lineage>
</organism>
<dbReference type="InterPro" id="IPR003593">
    <property type="entry name" value="AAA+_ATPase"/>
</dbReference>
<dbReference type="SMART" id="SM00943">
    <property type="entry name" value="Prim-Pol"/>
    <property type="match status" value="1"/>
</dbReference>
<dbReference type="InterPro" id="IPR027417">
    <property type="entry name" value="P-loop_NTPase"/>
</dbReference>
<keyword evidence="4" id="KW-0067">ATP-binding</keyword>
<keyword evidence="4" id="KW-0378">Hydrolase</keyword>